<dbReference type="Pfam" id="PF00528">
    <property type="entry name" value="BPD_transp_1"/>
    <property type="match status" value="1"/>
</dbReference>
<proteinExistence type="inferred from homology"/>
<dbReference type="GO" id="GO:0005886">
    <property type="term" value="C:plasma membrane"/>
    <property type="evidence" value="ECO:0007669"/>
    <property type="project" value="UniProtKB-SubCell"/>
</dbReference>
<dbReference type="PROSITE" id="PS50928">
    <property type="entry name" value="ABC_TM1"/>
    <property type="match status" value="1"/>
</dbReference>
<feature type="transmembrane region" description="Helical" evidence="7">
    <location>
        <begin position="136"/>
        <end position="156"/>
    </location>
</feature>
<evidence type="ECO:0000256" key="5">
    <source>
        <dbReference type="ARBA" id="ARBA00022989"/>
    </source>
</evidence>
<evidence type="ECO:0000256" key="2">
    <source>
        <dbReference type="ARBA" id="ARBA00022448"/>
    </source>
</evidence>
<comment type="similarity">
    <text evidence="7">Belongs to the binding-protein-dependent transport system permease family.</text>
</comment>
<feature type="transmembrane region" description="Helical" evidence="7">
    <location>
        <begin position="176"/>
        <end position="196"/>
    </location>
</feature>
<dbReference type="Pfam" id="PF19300">
    <property type="entry name" value="BPD_transp_1_N"/>
    <property type="match status" value="1"/>
</dbReference>
<dbReference type="GO" id="GO:0055085">
    <property type="term" value="P:transmembrane transport"/>
    <property type="evidence" value="ECO:0007669"/>
    <property type="project" value="InterPro"/>
</dbReference>
<evidence type="ECO:0000313" key="9">
    <source>
        <dbReference type="EMBL" id="KRQ05467.1"/>
    </source>
</evidence>
<keyword evidence="10" id="KW-1185">Reference proteome</keyword>
<keyword evidence="4 7" id="KW-0812">Transmembrane</keyword>
<dbReference type="PANTHER" id="PTHR43163:SF6">
    <property type="entry name" value="DIPEPTIDE TRANSPORT SYSTEM PERMEASE PROTEIN DPPB-RELATED"/>
    <property type="match status" value="1"/>
</dbReference>
<keyword evidence="3" id="KW-1003">Cell membrane</keyword>
<keyword evidence="5 7" id="KW-1133">Transmembrane helix</keyword>
<keyword evidence="6 7" id="KW-0472">Membrane</keyword>
<evidence type="ECO:0000259" key="8">
    <source>
        <dbReference type="PROSITE" id="PS50928"/>
    </source>
</evidence>
<dbReference type="Proteomes" id="UP000051936">
    <property type="component" value="Unassembled WGS sequence"/>
</dbReference>
<evidence type="ECO:0000256" key="7">
    <source>
        <dbReference type="RuleBase" id="RU363032"/>
    </source>
</evidence>
<dbReference type="EMBL" id="LJYG01000104">
    <property type="protein sequence ID" value="KRQ05467.1"/>
    <property type="molecule type" value="Genomic_DNA"/>
</dbReference>
<feature type="domain" description="ABC transmembrane type-1" evidence="8">
    <location>
        <begin position="95"/>
        <end position="304"/>
    </location>
</feature>
<gene>
    <name evidence="9" type="ORF">AOQ71_27885</name>
</gene>
<dbReference type="OrthoDB" id="9805855at2"/>
<dbReference type="STRING" id="989370.AOQ71_27885"/>
<dbReference type="InterPro" id="IPR035906">
    <property type="entry name" value="MetI-like_sf"/>
</dbReference>
<comment type="caution">
    <text evidence="9">The sequence shown here is derived from an EMBL/GenBank/DDBJ whole genome shotgun (WGS) entry which is preliminary data.</text>
</comment>
<accession>A0A0R3D698</accession>
<feature type="transmembrane region" description="Helical" evidence="7">
    <location>
        <begin position="9"/>
        <end position="30"/>
    </location>
</feature>
<dbReference type="CDD" id="cd06261">
    <property type="entry name" value="TM_PBP2"/>
    <property type="match status" value="1"/>
</dbReference>
<dbReference type="Gene3D" id="1.10.3720.10">
    <property type="entry name" value="MetI-like"/>
    <property type="match status" value="1"/>
</dbReference>
<feature type="transmembrane region" description="Helical" evidence="7">
    <location>
        <begin position="281"/>
        <end position="307"/>
    </location>
</feature>
<dbReference type="RefSeq" id="WP_057753366.1">
    <property type="nucleotide sequence ID" value="NZ_LJYG01000104.1"/>
</dbReference>
<evidence type="ECO:0000256" key="1">
    <source>
        <dbReference type="ARBA" id="ARBA00004651"/>
    </source>
</evidence>
<dbReference type="PANTHER" id="PTHR43163">
    <property type="entry name" value="DIPEPTIDE TRANSPORT SYSTEM PERMEASE PROTEIN DPPB-RELATED"/>
    <property type="match status" value="1"/>
</dbReference>
<name>A0A0R3D698_9BRAD</name>
<feature type="transmembrane region" description="Helical" evidence="7">
    <location>
        <begin position="255"/>
        <end position="275"/>
    </location>
</feature>
<evidence type="ECO:0000256" key="3">
    <source>
        <dbReference type="ARBA" id="ARBA00022475"/>
    </source>
</evidence>
<dbReference type="SUPFAM" id="SSF161098">
    <property type="entry name" value="MetI-like"/>
    <property type="match status" value="1"/>
</dbReference>
<keyword evidence="2 7" id="KW-0813">Transport</keyword>
<evidence type="ECO:0000313" key="10">
    <source>
        <dbReference type="Proteomes" id="UP000051936"/>
    </source>
</evidence>
<sequence length="316" mass="34475">MVGFVARRFLYIVPVLLAVSLLTFLIASLLPGDLAYVILGDQATPEKVAALRHDMGLDQPLWWRYLSWLGHLLQGDLGRSFRTGQTVLQAVSERIPVSLELMLMAEFIGLLIGVPVAIACAARAGGAFDRFMTGSAFAMLSMPSFLVAILLIYLFAVELHWLPATGYVPFTEDPLANLRFFVLPALTLALAEWPGIMRVLRSDMIATLQEDYIALAKAKGLRPSRILFVHALKPSSLTLVTVTGINIGRLLGGTLIVESIFALPGIGRLLVGAIYTRDLVILQGVVLLVACGFVIVNFIVDMLYAVLDPRIRHGHA</sequence>
<protein>
    <submittedName>
        <fullName evidence="9">Peptide ABC transporter</fullName>
    </submittedName>
</protein>
<dbReference type="InterPro" id="IPR000515">
    <property type="entry name" value="MetI-like"/>
</dbReference>
<feature type="transmembrane region" description="Helical" evidence="7">
    <location>
        <begin position="101"/>
        <end position="124"/>
    </location>
</feature>
<reference evidence="9 10" key="1">
    <citation type="submission" date="2015-09" db="EMBL/GenBank/DDBJ databases">
        <title>Draft Genome Sequence of Bradyrhizobium manausense Strain BR 3351T, a Novel Symbiotic Nitrogen-Fixing Alphaproteobacterium Isolated from Brazilian Amazon Rain Forest.</title>
        <authorList>
            <person name="De Araujo J.L."/>
            <person name="Zilli J.E."/>
        </authorList>
    </citation>
    <scope>NUCLEOTIDE SEQUENCE [LARGE SCALE GENOMIC DNA]</scope>
    <source>
        <strain evidence="9 10">BR3351</strain>
    </source>
</reference>
<evidence type="ECO:0000256" key="4">
    <source>
        <dbReference type="ARBA" id="ARBA00022692"/>
    </source>
</evidence>
<evidence type="ECO:0000256" key="6">
    <source>
        <dbReference type="ARBA" id="ARBA00023136"/>
    </source>
</evidence>
<organism evidence="9 10">
    <name type="scientific">Bradyrhizobium manausense</name>
    <dbReference type="NCBI Taxonomy" id="989370"/>
    <lineage>
        <taxon>Bacteria</taxon>
        <taxon>Pseudomonadati</taxon>
        <taxon>Pseudomonadota</taxon>
        <taxon>Alphaproteobacteria</taxon>
        <taxon>Hyphomicrobiales</taxon>
        <taxon>Nitrobacteraceae</taxon>
        <taxon>Bradyrhizobium</taxon>
    </lineage>
</organism>
<comment type="subcellular location">
    <subcellularLocation>
        <location evidence="1 7">Cell membrane</location>
        <topology evidence="1 7">Multi-pass membrane protein</topology>
    </subcellularLocation>
</comment>
<dbReference type="AlphaFoldDB" id="A0A0R3D698"/>
<dbReference type="InterPro" id="IPR045621">
    <property type="entry name" value="BPD_transp_1_N"/>
</dbReference>